<evidence type="ECO:0000313" key="4">
    <source>
        <dbReference type="Proteomes" id="UP000192582"/>
    </source>
</evidence>
<dbReference type="Proteomes" id="UP000192582">
    <property type="component" value="Unassembled WGS sequence"/>
</dbReference>
<dbReference type="Pfam" id="PF07561">
    <property type="entry name" value="DUF1540"/>
    <property type="match status" value="1"/>
</dbReference>
<proteinExistence type="predicted"/>
<evidence type="ECO:0000313" key="3">
    <source>
        <dbReference type="EMBL" id="SMB80276.1"/>
    </source>
</evidence>
<evidence type="ECO:0000259" key="2">
    <source>
        <dbReference type="Pfam" id="PF07561"/>
    </source>
</evidence>
<dbReference type="STRING" id="695939.SAMN00790413_05471"/>
<dbReference type="InterPro" id="IPR011437">
    <property type="entry name" value="DUF1540"/>
</dbReference>
<reference evidence="3 4" key="1">
    <citation type="submission" date="2017-04" db="EMBL/GenBank/DDBJ databases">
        <authorList>
            <person name="Afonso C.L."/>
            <person name="Miller P.J."/>
            <person name="Scott M.A."/>
            <person name="Spackman E."/>
            <person name="Goraichik I."/>
            <person name="Dimitrov K.M."/>
            <person name="Suarez D.L."/>
            <person name="Swayne D.E."/>
        </authorList>
    </citation>
    <scope>NUCLEOTIDE SEQUENCE [LARGE SCALE GENOMIC DNA]</scope>
    <source>
        <strain evidence="3 4">KR-140</strain>
    </source>
</reference>
<name>A0A1W1UGQ4_9DEIO</name>
<feature type="domain" description="DUF1540" evidence="2">
    <location>
        <begin position="15"/>
        <end position="41"/>
    </location>
</feature>
<evidence type="ECO:0000256" key="1">
    <source>
        <dbReference type="SAM" id="MobiDB-lite"/>
    </source>
</evidence>
<gene>
    <name evidence="3" type="ORF">SAMN00790413_05471</name>
</gene>
<dbReference type="RefSeq" id="WP_084045685.1">
    <property type="nucleotide sequence ID" value="NZ_FWWU01000004.1"/>
</dbReference>
<accession>A0A1W1UGQ4</accession>
<dbReference type="OrthoDB" id="72291at2"/>
<dbReference type="AlphaFoldDB" id="A0A1W1UGQ4"/>
<organism evidence="3 4">
    <name type="scientific">Deinococcus hopiensis KR-140</name>
    <dbReference type="NCBI Taxonomy" id="695939"/>
    <lineage>
        <taxon>Bacteria</taxon>
        <taxon>Thermotogati</taxon>
        <taxon>Deinococcota</taxon>
        <taxon>Deinococci</taxon>
        <taxon>Deinococcales</taxon>
        <taxon>Deinococcaceae</taxon>
        <taxon>Deinococcus</taxon>
    </lineage>
</organism>
<sequence length="65" mass="6935">MTQRNEGETSVVGSCDATNCRYNENRECHAGQIQVSLSGGTAQCMTYDPQGSQPGLGEQPRQGNS</sequence>
<protein>
    <recommendedName>
        <fullName evidence="2">DUF1540 domain-containing protein</fullName>
    </recommendedName>
</protein>
<keyword evidence="4" id="KW-1185">Reference proteome</keyword>
<feature type="region of interest" description="Disordered" evidence="1">
    <location>
        <begin position="45"/>
        <end position="65"/>
    </location>
</feature>
<dbReference type="EMBL" id="FWWU01000004">
    <property type="protein sequence ID" value="SMB80276.1"/>
    <property type="molecule type" value="Genomic_DNA"/>
</dbReference>